<keyword evidence="3 6" id="KW-0597">Phosphoprotein</keyword>
<dbReference type="SUPFAM" id="SSF52172">
    <property type="entry name" value="CheY-like"/>
    <property type="match status" value="1"/>
</dbReference>
<dbReference type="InterPro" id="IPR036890">
    <property type="entry name" value="HATPase_C_sf"/>
</dbReference>
<dbReference type="InterPro" id="IPR011006">
    <property type="entry name" value="CheY-like_superfamily"/>
</dbReference>
<dbReference type="Gene3D" id="1.10.287.130">
    <property type="match status" value="1"/>
</dbReference>
<dbReference type="PROSITE" id="PS50109">
    <property type="entry name" value="HIS_KIN"/>
    <property type="match status" value="1"/>
</dbReference>
<dbReference type="STRING" id="937218.SAMN06297251_11984"/>
<dbReference type="PROSITE" id="PS50110">
    <property type="entry name" value="RESPONSE_REGULATORY"/>
    <property type="match status" value="1"/>
</dbReference>
<gene>
    <name evidence="11" type="ORF">SAMN06297251_11984</name>
</gene>
<keyword evidence="5 11" id="KW-0418">Kinase</keyword>
<dbReference type="RefSeq" id="WP_084411809.1">
    <property type="nucleotide sequence ID" value="NZ_FWXR01000019.1"/>
</dbReference>
<evidence type="ECO:0000256" key="4">
    <source>
        <dbReference type="ARBA" id="ARBA00022679"/>
    </source>
</evidence>
<dbReference type="GO" id="GO:0000155">
    <property type="term" value="F:phosphorelay sensor kinase activity"/>
    <property type="evidence" value="ECO:0007669"/>
    <property type="project" value="InterPro"/>
</dbReference>
<evidence type="ECO:0000256" key="5">
    <source>
        <dbReference type="ARBA" id="ARBA00022777"/>
    </source>
</evidence>
<dbReference type="CDD" id="cd00082">
    <property type="entry name" value="HisKA"/>
    <property type="match status" value="1"/>
</dbReference>
<dbReference type="SMART" id="SM00448">
    <property type="entry name" value="REC"/>
    <property type="match status" value="1"/>
</dbReference>
<evidence type="ECO:0000313" key="11">
    <source>
        <dbReference type="EMBL" id="SMD03134.1"/>
    </source>
</evidence>
<feature type="region of interest" description="Disordered" evidence="8">
    <location>
        <begin position="1"/>
        <end position="26"/>
    </location>
</feature>
<evidence type="ECO:0000256" key="7">
    <source>
        <dbReference type="SAM" id="Coils"/>
    </source>
</evidence>
<comment type="catalytic activity">
    <reaction evidence="1">
        <text>ATP + protein L-histidine = ADP + protein N-phospho-L-histidine.</text>
        <dbReference type="EC" id="2.7.13.3"/>
    </reaction>
</comment>
<dbReference type="Pfam" id="PF02518">
    <property type="entry name" value="HATPase_c"/>
    <property type="match status" value="1"/>
</dbReference>
<dbReference type="Gene3D" id="3.30.565.10">
    <property type="entry name" value="Histidine kinase-like ATPase, C-terminal domain"/>
    <property type="match status" value="1"/>
</dbReference>
<dbReference type="Pfam" id="PF00072">
    <property type="entry name" value="Response_reg"/>
    <property type="match status" value="1"/>
</dbReference>
<sequence>MSGATDGPIVLGTLGPIEEAGTKASSESEEVRRLKRINLALLRRVEQVIDSQAGAYSLFQTAIQRELLVQKRTTELSEALKRLEQTNRENLAAREAADNANRSKSKFLAAAGHDILQPLNAARLSLSALLASGVPEEGERFAAAVDRALDTMEDLIGSVLDIARLDAGVMEPEIGEIRLRELIDTLVAEYQPLATGKGLRLRSGGANLIAASDGALLKRLLSNLLSNAIRYTDEGGVLIGLRRRGQMVRIDVADTGHGIAADQYEKIFEEFHRGRLAERGPSSRPGLGLGLSIVKRIASSLDHRLTFRSRVERGTVFSLTLPLAAVSMAEPRIAQPTVKTAGFGLAFAKVLLVENDPTVMEATLGLLERWSCTVRTATGIREAQAVLASDSFYPDVVLADFWLDKGQVGTDVVEAVRSTMGWVVPACIMTADYSDETAEQVQKAGCELLRKPVRPAELRALLAHMTG</sequence>
<dbReference type="PANTHER" id="PTHR43047">
    <property type="entry name" value="TWO-COMPONENT HISTIDINE PROTEIN KINASE"/>
    <property type="match status" value="1"/>
</dbReference>
<keyword evidence="12" id="KW-1185">Reference proteome</keyword>
<protein>
    <recommendedName>
        <fullName evidence="2">histidine kinase</fullName>
        <ecNumber evidence="2">2.7.13.3</ecNumber>
    </recommendedName>
</protein>
<dbReference type="SMART" id="SM00388">
    <property type="entry name" value="HisKA"/>
    <property type="match status" value="1"/>
</dbReference>
<evidence type="ECO:0000256" key="3">
    <source>
        <dbReference type="ARBA" id="ARBA00022553"/>
    </source>
</evidence>
<dbReference type="FunFam" id="3.30.565.10:FF:000049">
    <property type="entry name" value="Two-component sensor histidine kinase"/>
    <property type="match status" value="1"/>
</dbReference>
<feature type="domain" description="Response regulatory" evidence="10">
    <location>
        <begin position="349"/>
        <end position="466"/>
    </location>
</feature>
<keyword evidence="7" id="KW-0175">Coiled coil</keyword>
<evidence type="ECO:0000313" key="12">
    <source>
        <dbReference type="Proteomes" id="UP000192656"/>
    </source>
</evidence>
<dbReference type="GO" id="GO:0005886">
    <property type="term" value="C:plasma membrane"/>
    <property type="evidence" value="ECO:0007669"/>
    <property type="project" value="TreeGrafter"/>
</dbReference>
<proteinExistence type="predicted"/>
<evidence type="ECO:0000256" key="6">
    <source>
        <dbReference type="PROSITE-ProRule" id="PRU00169"/>
    </source>
</evidence>
<evidence type="ECO:0000256" key="1">
    <source>
        <dbReference type="ARBA" id="ARBA00000085"/>
    </source>
</evidence>
<dbReference type="Proteomes" id="UP000192656">
    <property type="component" value="Unassembled WGS sequence"/>
</dbReference>
<dbReference type="InterPro" id="IPR004358">
    <property type="entry name" value="Sig_transdc_His_kin-like_C"/>
</dbReference>
<feature type="modified residue" description="4-aspartylphosphate" evidence="6">
    <location>
        <position position="400"/>
    </location>
</feature>
<evidence type="ECO:0000259" key="10">
    <source>
        <dbReference type="PROSITE" id="PS50110"/>
    </source>
</evidence>
<organism evidence="11 12">
    <name type="scientific">Fulvimarina manganoxydans</name>
    <dbReference type="NCBI Taxonomy" id="937218"/>
    <lineage>
        <taxon>Bacteria</taxon>
        <taxon>Pseudomonadati</taxon>
        <taxon>Pseudomonadota</taxon>
        <taxon>Alphaproteobacteria</taxon>
        <taxon>Hyphomicrobiales</taxon>
        <taxon>Aurantimonadaceae</taxon>
        <taxon>Fulvimarina</taxon>
    </lineage>
</organism>
<accession>A0A1W2E031</accession>
<evidence type="ECO:0000259" key="9">
    <source>
        <dbReference type="PROSITE" id="PS50109"/>
    </source>
</evidence>
<name>A0A1W2E031_9HYPH</name>
<dbReference type="InterPro" id="IPR003661">
    <property type="entry name" value="HisK_dim/P_dom"/>
</dbReference>
<dbReference type="AlphaFoldDB" id="A0A1W2E031"/>
<keyword evidence="4" id="KW-0808">Transferase</keyword>
<reference evidence="11 12" key="1">
    <citation type="submission" date="2017-04" db="EMBL/GenBank/DDBJ databases">
        <authorList>
            <person name="Afonso C.L."/>
            <person name="Miller P.J."/>
            <person name="Scott M.A."/>
            <person name="Spackman E."/>
            <person name="Goraichik I."/>
            <person name="Dimitrov K.M."/>
            <person name="Suarez D.L."/>
            <person name="Swayne D.E."/>
        </authorList>
    </citation>
    <scope>NUCLEOTIDE SEQUENCE [LARGE SCALE GENOMIC DNA]</scope>
    <source>
        <strain evidence="11 12">CGMCC 1.10972</strain>
    </source>
</reference>
<dbReference type="PRINTS" id="PR00344">
    <property type="entry name" value="BCTRLSENSOR"/>
</dbReference>
<dbReference type="Pfam" id="PF00512">
    <property type="entry name" value="HisKA"/>
    <property type="match status" value="1"/>
</dbReference>
<evidence type="ECO:0000256" key="8">
    <source>
        <dbReference type="SAM" id="MobiDB-lite"/>
    </source>
</evidence>
<dbReference type="InterPro" id="IPR005467">
    <property type="entry name" value="His_kinase_dom"/>
</dbReference>
<dbReference type="InterPro" id="IPR036097">
    <property type="entry name" value="HisK_dim/P_sf"/>
</dbReference>
<evidence type="ECO:0000256" key="2">
    <source>
        <dbReference type="ARBA" id="ARBA00012438"/>
    </source>
</evidence>
<dbReference type="InterPro" id="IPR001789">
    <property type="entry name" value="Sig_transdc_resp-reg_receiver"/>
</dbReference>
<dbReference type="InterPro" id="IPR003594">
    <property type="entry name" value="HATPase_dom"/>
</dbReference>
<dbReference type="EMBL" id="FWXR01000019">
    <property type="protein sequence ID" value="SMD03134.1"/>
    <property type="molecule type" value="Genomic_DNA"/>
</dbReference>
<dbReference type="SUPFAM" id="SSF47384">
    <property type="entry name" value="Homodimeric domain of signal transducing histidine kinase"/>
    <property type="match status" value="1"/>
</dbReference>
<dbReference type="SUPFAM" id="SSF55874">
    <property type="entry name" value="ATPase domain of HSP90 chaperone/DNA topoisomerase II/histidine kinase"/>
    <property type="match status" value="1"/>
</dbReference>
<feature type="domain" description="Histidine kinase" evidence="9">
    <location>
        <begin position="110"/>
        <end position="325"/>
    </location>
</feature>
<feature type="coiled-coil region" evidence="7">
    <location>
        <begin position="69"/>
        <end position="103"/>
    </location>
</feature>
<dbReference type="SMART" id="SM00387">
    <property type="entry name" value="HATPase_c"/>
    <property type="match status" value="1"/>
</dbReference>
<dbReference type="GO" id="GO:0009927">
    <property type="term" value="F:histidine phosphotransfer kinase activity"/>
    <property type="evidence" value="ECO:0007669"/>
    <property type="project" value="TreeGrafter"/>
</dbReference>
<dbReference type="Gene3D" id="3.40.50.2300">
    <property type="match status" value="1"/>
</dbReference>
<dbReference type="EC" id="2.7.13.3" evidence="2"/>
<dbReference type="PANTHER" id="PTHR43047:SF9">
    <property type="entry name" value="HISTIDINE KINASE"/>
    <property type="match status" value="1"/>
</dbReference>
<dbReference type="OrthoDB" id="9764438at2"/>